<dbReference type="NCBIfam" id="TIGR01444">
    <property type="entry name" value="fkbM_fam"/>
    <property type="match status" value="1"/>
</dbReference>
<proteinExistence type="predicted"/>
<protein>
    <recommendedName>
        <fullName evidence="1">Methyltransferase FkbM domain-containing protein</fullName>
    </recommendedName>
</protein>
<dbReference type="Gene3D" id="3.40.50.150">
    <property type="entry name" value="Vaccinia Virus protein VP39"/>
    <property type="match status" value="1"/>
</dbReference>
<dbReference type="AlphaFoldDB" id="A0A381XMJ8"/>
<dbReference type="PANTHER" id="PTHR34203">
    <property type="entry name" value="METHYLTRANSFERASE, FKBM FAMILY PROTEIN"/>
    <property type="match status" value="1"/>
</dbReference>
<dbReference type="EMBL" id="UINC01015707">
    <property type="protein sequence ID" value="SVA65948.1"/>
    <property type="molecule type" value="Genomic_DNA"/>
</dbReference>
<feature type="non-terminal residue" evidence="2">
    <location>
        <position position="179"/>
    </location>
</feature>
<evidence type="ECO:0000313" key="2">
    <source>
        <dbReference type="EMBL" id="SVA65948.1"/>
    </source>
</evidence>
<dbReference type="InterPro" id="IPR006342">
    <property type="entry name" value="FkbM_mtfrase"/>
</dbReference>
<organism evidence="2">
    <name type="scientific">marine metagenome</name>
    <dbReference type="NCBI Taxonomy" id="408172"/>
    <lineage>
        <taxon>unclassified sequences</taxon>
        <taxon>metagenomes</taxon>
        <taxon>ecological metagenomes</taxon>
    </lineage>
</organism>
<dbReference type="InterPro" id="IPR029063">
    <property type="entry name" value="SAM-dependent_MTases_sf"/>
</dbReference>
<dbReference type="Pfam" id="PF05050">
    <property type="entry name" value="Methyltransf_21"/>
    <property type="match status" value="1"/>
</dbReference>
<dbReference type="InterPro" id="IPR052514">
    <property type="entry name" value="SAM-dependent_MTase"/>
</dbReference>
<sequence>MVDGEYQKDNRNFTLEYVKDFNTVAIDVGANIGFWSRDLCKKFNHVYAFEPVKENVEYYKKNINDSNYTLYNLALGKEELKNQPVYVNDNSCGASSLDSTKATRGSDIVTDVITLDSLNLNFVGYMKIDVQGTEKEVVLGAIETLKNNDICLVVELPRNPGRKNFIEEEKYYTEVTEIL</sequence>
<evidence type="ECO:0000259" key="1">
    <source>
        <dbReference type="Pfam" id="PF05050"/>
    </source>
</evidence>
<feature type="domain" description="Methyltransferase FkbM" evidence="1">
    <location>
        <begin position="27"/>
        <end position="163"/>
    </location>
</feature>
<name>A0A381XMJ8_9ZZZZ</name>
<dbReference type="SUPFAM" id="SSF53335">
    <property type="entry name" value="S-adenosyl-L-methionine-dependent methyltransferases"/>
    <property type="match status" value="1"/>
</dbReference>
<gene>
    <name evidence="2" type="ORF">METZ01_LOCUS118802</name>
</gene>
<reference evidence="2" key="1">
    <citation type="submission" date="2018-05" db="EMBL/GenBank/DDBJ databases">
        <authorList>
            <person name="Lanie J.A."/>
            <person name="Ng W.-L."/>
            <person name="Kazmierczak K.M."/>
            <person name="Andrzejewski T.M."/>
            <person name="Davidsen T.M."/>
            <person name="Wayne K.J."/>
            <person name="Tettelin H."/>
            <person name="Glass J.I."/>
            <person name="Rusch D."/>
            <person name="Podicherti R."/>
            <person name="Tsui H.-C.T."/>
            <person name="Winkler M.E."/>
        </authorList>
    </citation>
    <scope>NUCLEOTIDE SEQUENCE</scope>
</reference>
<dbReference type="PANTHER" id="PTHR34203:SF15">
    <property type="entry name" value="SLL1173 PROTEIN"/>
    <property type="match status" value="1"/>
</dbReference>
<accession>A0A381XMJ8</accession>